<comment type="caution">
    <text evidence="2">The sequence shown here is derived from an EMBL/GenBank/DDBJ whole genome shotgun (WGS) entry which is preliminary data.</text>
</comment>
<feature type="compositionally biased region" description="Low complexity" evidence="1">
    <location>
        <begin position="88"/>
        <end position="109"/>
    </location>
</feature>
<dbReference type="RefSeq" id="WP_331216318.1">
    <property type="nucleotide sequence ID" value="NZ_JAZGQK010000019.1"/>
</dbReference>
<sequence>MTGADRRTDGEEPIDRSGSPARSGATEADAEAEAAELIAQLRELAGPDPATVRTVVSDVLAALDRVSGGALREQLPYDSELRRDRAATEGTELAGTTGARPAATTNGHPVEPHPAEPFPPSPHPVEPRPTDPQPGRPGPADPHPERPGPADPHPVEPRPTDPHPVEPGPTDPHPAEPGPVTPGPLRRGPAQRGRPQQRDGDDRT</sequence>
<feature type="region of interest" description="Disordered" evidence="1">
    <location>
        <begin position="1"/>
        <end position="32"/>
    </location>
</feature>
<protein>
    <submittedName>
        <fullName evidence="2">Uncharacterized protein</fullName>
    </submittedName>
</protein>
<feature type="compositionally biased region" description="Basic and acidic residues" evidence="1">
    <location>
        <begin position="1"/>
        <end position="15"/>
    </location>
</feature>
<organism evidence="2 3">
    <name type="scientific">Plantactinospora sonchi</name>
    <dbReference type="NCBI Taxonomy" id="1544735"/>
    <lineage>
        <taxon>Bacteria</taxon>
        <taxon>Bacillati</taxon>
        <taxon>Actinomycetota</taxon>
        <taxon>Actinomycetes</taxon>
        <taxon>Micromonosporales</taxon>
        <taxon>Micromonosporaceae</taxon>
        <taxon>Plantactinospora</taxon>
    </lineage>
</organism>
<feature type="compositionally biased region" description="Low complexity" evidence="1">
    <location>
        <begin position="183"/>
        <end position="194"/>
    </location>
</feature>
<feature type="compositionally biased region" description="Basic and acidic residues" evidence="1">
    <location>
        <begin position="142"/>
        <end position="164"/>
    </location>
</feature>
<reference evidence="2 3" key="1">
    <citation type="submission" date="2024-01" db="EMBL/GenBank/DDBJ databases">
        <title>Genome insights into Plantactinospora sonchi sp. nov.</title>
        <authorList>
            <person name="Wang L."/>
        </authorList>
    </citation>
    <scope>NUCLEOTIDE SEQUENCE [LARGE SCALE GENOMIC DNA]</scope>
    <source>
        <strain evidence="2 3">NEAU-QY2</strain>
    </source>
</reference>
<proteinExistence type="predicted"/>
<evidence type="ECO:0000256" key="1">
    <source>
        <dbReference type="SAM" id="MobiDB-lite"/>
    </source>
</evidence>
<dbReference type="EMBL" id="JAZGQK010000019">
    <property type="protein sequence ID" value="MEE6261208.1"/>
    <property type="molecule type" value="Genomic_DNA"/>
</dbReference>
<gene>
    <name evidence="2" type="ORF">V1633_22255</name>
</gene>
<feature type="compositionally biased region" description="Pro residues" evidence="1">
    <location>
        <begin position="130"/>
        <end position="141"/>
    </location>
</feature>
<feature type="region of interest" description="Disordered" evidence="1">
    <location>
        <begin position="63"/>
        <end position="204"/>
    </location>
</feature>
<evidence type="ECO:0000313" key="3">
    <source>
        <dbReference type="Proteomes" id="UP001332243"/>
    </source>
</evidence>
<name>A0ABU7RXF0_9ACTN</name>
<feature type="compositionally biased region" description="Pro residues" evidence="1">
    <location>
        <begin position="165"/>
        <end position="182"/>
    </location>
</feature>
<accession>A0ABU7RXF0</accession>
<dbReference type="Proteomes" id="UP001332243">
    <property type="component" value="Unassembled WGS sequence"/>
</dbReference>
<feature type="compositionally biased region" description="Pro residues" evidence="1">
    <location>
        <begin position="115"/>
        <end position="124"/>
    </location>
</feature>
<keyword evidence="3" id="KW-1185">Reference proteome</keyword>
<evidence type="ECO:0000313" key="2">
    <source>
        <dbReference type="EMBL" id="MEE6261208.1"/>
    </source>
</evidence>